<proteinExistence type="predicted"/>
<evidence type="ECO:0000313" key="1">
    <source>
        <dbReference type="EMBL" id="CAG8557647.1"/>
    </source>
</evidence>
<protein>
    <submittedName>
        <fullName evidence="1">11818_t:CDS:1</fullName>
    </submittedName>
</protein>
<dbReference type="EMBL" id="CAJVPL010001187">
    <property type="protein sequence ID" value="CAG8557647.1"/>
    <property type="molecule type" value="Genomic_DNA"/>
</dbReference>
<dbReference type="AlphaFoldDB" id="A0A9N9B6V0"/>
<gene>
    <name evidence="1" type="ORF">AGERDE_LOCUS6992</name>
</gene>
<accession>A0A9N9B6V0</accession>
<comment type="caution">
    <text evidence="1">The sequence shown here is derived from an EMBL/GenBank/DDBJ whole genome shotgun (WGS) entry which is preliminary data.</text>
</comment>
<sequence>MIVLNAIYLWTYYIRRPFKMMTLQGQKAYLVRILVLLTDKITMMETDVWASNNNKLNQNRGWKRYRRCSGAFRILRYPNPISADIFRITAPIRYRKTEDPCHLVLPNDQPEGGKNLEAMYQVSVGGKHDKSLGCCNNPLMIIEKFANESNRCHIATFINYKLNGESVIWKMLNCASIQLAAGLSLP</sequence>
<organism evidence="1 2">
    <name type="scientific">Ambispora gerdemannii</name>
    <dbReference type="NCBI Taxonomy" id="144530"/>
    <lineage>
        <taxon>Eukaryota</taxon>
        <taxon>Fungi</taxon>
        <taxon>Fungi incertae sedis</taxon>
        <taxon>Mucoromycota</taxon>
        <taxon>Glomeromycotina</taxon>
        <taxon>Glomeromycetes</taxon>
        <taxon>Archaeosporales</taxon>
        <taxon>Ambisporaceae</taxon>
        <taxon>Ambispora</taxon>
    </lineage>
</organism>
<evidence type="ECO:0000313" key="2">
    <source>
        <dbReference type="Proteomes" id="UP000789831"/>
    </source>
</evidence>
<reference evidence="1" key="1">
    <citation type="submission" date="2021-06" db="EMBL/GenBank/DDBJ databases">
        <authorList>
            <person name="Kallberg Y."/>
            <person name="Tangrot J."/>
            <person name="Rosling A."/>
        </authorList>
    </citation>
    <scope>NUCLEOTIDE SEQUENCE</scope>
    <source>
        <strain evidence="1">MT106</strain>
    </source>
</reference>
<keyword evidence="2" id="KW-1185">Reference proteome</keyword>
<dbReference type="Proteomes" id="UP000789831">
    <property type="component" value="Unassembled WGS sequence"/>
</dbReference>
<name>A0A9N9B6V0_9GLOM</name>